<sequence>MRASDAEREQIVALLRTAAAEGRLDVDELDERTATAYAAKTRGELTRLIADLPTAHLPATQPRGRWKLPQRNGRGAFSSYWRAPVRQRQAAGDVMRFVSPSMRAYGYRLEYSTDQQISFVRDHTPVWTYFVAVLVFPIGLLALLYKEQDRVTIELADHGDSTAITASGTAPLAIRRAMTAMQG</sequence>
<evidence type="ECO:0000313" key="4">
    <source>
        <dbReference type="Proteomes" id="UP000278962"/>
    </source>
</evidence>
<dbReference type="PANTHER" id="PTHR40763:SF4">
    <property type="entry name" value="DUF1707 DOMAIN-CONTAINING PROTEIN"/>
    <property type="match status" value="1"/>
</dbReference>
<dbReference type="AlphaFoldDB" id="A0A660L7F5"/>
<dbReference type="Pfam" id="PF08044">
    <property type="entry name" value="DUF1707"/>
    <property type="match status" value="1"/>
</dbReference>
<evidence type="ECO:0000259" key="2">
    <source>
        <dbReference type="Pfam" id="PF08044"/>
    </source>
</evidence>
<dbReference type="OrthoDB" id="4772576at2"/>
<protein>
    <submittedName>
        <fullName evidence="3">Uncharacterized protein DUF1707</fullName>
    </submittedName>
</protein>
<dbReference type="RefSeq" id="WP_121252906.1">
    <property type="nucleotide sequence ID" value="NZ_RBIL01000001.1"/>
</dbReference>
<evidence type="ECO:0000313" key="3">
    <source>
        <dbReference type="EMBL" id="RKQ90952.1"/>
    </source>
</evidence>
<evidence type="ECO:0000256" key="1">
    <source>
        <dbReference type="SAM" id="Phobius"/>
    </source>
</evidence>
<proteinExistence type="predicted"/>
<feature type="transmembrane region" description="Helical" evidence="1">
    <location>
        <begin position="126"/>
        <end position="145"/>
    </location>
</feature>
<dbReference type="PANTHER" id="PTHR40763">
    <property type="entry name" value="MEMBRANE PROTEIN-RELATED"/>
    <property type="match status" value="1"/>
</dbReference>
<keyword evidence="1" id="KW-1133">Transmembrane helix</keyword>
<organism evidence="3 4">
    <name type="scientific">Solirubrobacter pauli</name>
    <dbReference type="NCBI Taxonomy" id="166793"/>
    <lineage>
        <taxon>Bacteria</taxon>
        <taxon>Bacillati</taxon>
        <taxon>Actinomycetota</taxon>
        <taxon>Thermoleophilia</taxon>
        <taxon>Solirubrobacterales</taxon>
        <taxon>Solirubrobacteraceae</taxon>
        <taxon>Solirubrobacter</taxon>
    </lineage>
</organism>
<dbReference type="Proteomes" id="UP000278962">
    <property type="component" value="Unassembled WGS sequence"/>
</dbReference>
<keyword evidence="1" id="KW-0472">Membrane</keyword>
<feature type="domain" description="DUF1707" evidence="2">
    <location>
        <begin position="1"/>
        <end position="53"/>
    </location>
</feature>
<accession>A0A660L7F5</accession>
<dbReference type="EMBL" id="RBIL01000001">
    <property type="protein sequence ID" value="RKQ90952.1"/>
    <property type="molecule type" value="Genomic_DNA"/>
</dbReference>
<reference evidence="3 4" key="1">
    <citation type="submission" date="2018-10" db="EMBL/GenBank/DDBJ databases">
        <title>Genomic Encyclopedia of Archaeal and Bacterial Type Strains, Phase II (KMG-II): from individual species to whole genera.</title>
        <authorList>
            <person name="Goeker M."/>
        </authorList>
    </citation>
    <scope>NUCLEOTIDE SEQUENCE [LARGE SCALE GENOMIC DNA]</scope>
    <source>
        <strain evidence="3 4">DSM 14954</strain>
    </source>
</reference>
<gene>
    <name evidence="3" type="ORF">C8N24_0768</name>
</gene>
<comment type="caution">
    <text evidence="3">The sequence shown here is derived from an EMBL/GenBank/DDBJ whole genome shotgun (WGS) entry which is preliminary data.</text>
</comment>
<keyword evidence="1" id="KW-0812">Transmembrane</keyword>
<name>A0A660L7F5_9ACTN</name>
<keyword evidence="4" id="KW-1185">Reference proteome</keyword>
<dbReference type="InterPro" id="IPR012551">
    <property type="entry name" value="DUF1707_SHOCT-like"/>
</dbReference>